<feature type="region of interest" description="Disordered" evidence="10">
    <location>
        <begin position="1"/>
        <end position="98"/>
    </location>
</feature>
<dbReference type="InterPro" id="IPR016197">
    <property type="entry name" value="Chromo-like_dom_sf"/>
</dbReference>
<feature type="compositionally biased region" description="Acidic residues" evidence="10">
    <location>
        <begin position="132"/>
        <end position="146"/>
    </location>
</feature>
<dbReference type="SUPFAM" id="SSF53335">
    <property type="entry name" value="S-adenosyl-L-methionine-dependent methyltransferases"/>
    <property type="match status" value="1"/>
</dbReference>
<dbReference type="Gene3D" id="3.90.120.10">
    <property type="entry name" value="DNA Methylase, subunit A, domain 2"/>
    <property type="match status" value="1"/>
</dbReference>
<evidence type="ECO:0000256" key="5">
    <source>
        <dbReference type="ARBA" id="ARBA00022691"/>
    </source>
</evidence>
<dbReference type="GO" id="GO:0032259">
    <property type="term" value="P:methylation"/>
    <property type="evidence" value="ECO:0007669"/>
    <property type="project" value="UniProtKB-KW"/>
</dbReference>
<dbReference type="PROSITE" id="PS00598">
    <property type="entry name" value="CHROMO_1"/>
    <property type="match status" value="1"/>
</dbReference>
<dbReference type="PROSITE" id="PS51038">
    <property type="entry name" value="BAH"/>
    <property type="match status" value="1"/>
</dbReference>
<dbReference type="GO" id="GO:0003682">
    <property type="term" value="F:chromatin binding"/>
    <property type="evidence" value="ECO:0007669"/>
    <property type="project" value="InterPro"/>
</dbReference>
<accession>A0A2G5D420</accession>
<keyword evidence="7" id="KW-0539">Nucleus</keyword>
<feature type="compositionally biased region" description="Basic residues" evidence="10">
    <location>
        <begin position="26"/>
        <end position="38"/>
    </location>
</feature>
<dbReference type="PROSITE" id="PS00094">
    <property type="entry name" value="C5_MTASE_1"/>
    <property type="match status" value="1"/>
</dbReference>
<name>A0A2G5D420_AQUCA</name>
<keyword evidence="4 9" id="KW-0808">Transferase</keyword>
<dbReference type="GO" id="GO:0005634">
    <property type="term" value="C:nucleus"/>
    <property type="evidence" value="ECO:0007669"/>
    <property type="project" value="UniProtKB-SubCell"/>
</dbReference>
<dbReference type="InterPro" id="IPR001025">
    <property type="entry name" value="BAH_dom"/>
</dbReference>
<dbReference type="Pfam" id="PF00385">
    <property type="entry name" value="Chromo"/>
    <property type="match status" value="1"/>
</dbReference>
<dbReference type="AlphaFoldDB" id="A0A2G5D420"/>
<evidence type="ECO:0000256" key="3">
    <source>
        <dbReference type="ARBA" id="ARBA00022603"/>
    </source>
</evidence>
<comment type="catalytic activity">
    <reaction evidence="8">
        <text>a 2'-deoxycytidine in DNA + S-adenosyl-L-methionine = a 5-methyl-2'-deoxycytidine in DNA + S-adenosyl-L-homocysteine + H(+)</text>
        <dbReference type="Rhea" id="RHEA:13681"/>
        <dbReference type="Rhea" id="RHEA-COMP:11369"/>
        <dbReference type="Rhea" id="RHEA-COMP:11370"/>
        <dbReference type="ChEBI" id="CHEBI:15378"/>
        <dbReference type="ChEBI" id="CHEBI:57856"/>
        <dbReference type="ChEBI" id="CHEBI:59789"/>
        <dbReference type="ChEBI" id="CHEBI:85452"/>
        <dbReference type="ChEBI" id="CHEBI:85454"/>
        <dbReference type="EC" id="2.1.1.37"/>
    </reaction>
</comment>
<dbReference type="FunCoup" id="A0A2G5D420">
    <property type="interactions" value="789"/>
</dbReference>
<evidence type="ECO:0000256" key="4">
    <source>
        <dbReference type="ARBA" id="ARBA00022679"/>
    </source>
</evidence>
<keyword evidence="6" id="KW-0238">DNA-binding</keyword>
<dbReference type="EC" id="2.1.1.37" evidence="2"/>
<dbReference type="CDD" id="cd18635">
    <property type="entry name" value="CD_CMT3_like"/>
    <property type="match status" value="1"/>
</dbReference>
<sequence>MNLRPRKPKPKEEDLYEQAIVVWKPKSTRKPKSSKKRKAKDESKSLITSSTSTSTSTSSVSIIENNEEEAIVVSKPKPQSRKRKAKDESENLIASSSSSPVSIIQNEVKLVVRKSLIKSKRKSKKTEKMEVDTDESVCLEMDSEEENEDDKIVIKGEVLNFKPVKNVQRKGKSRSSKSSNLKKKLKRTVLDSECRLYGEPILDVEAWQRWPHRYVEKVNKDKYAASTSSKTKNENDEEEEDLIVKRHYKQAKLYDIIYDLGDDVFVQGDNGSEDYIGRIVEFFETTDKRAFFTARWFFRAEDTVISKSNASLVDKKRLFYSDYKNDNPLDCITSKINIVKVLPNVDLVAKKETIPSNCDFYYDMEYSESYSTFSNLKPVSSEPSLSVTSNTVSDIARSKSEKTEKSNMKLLDLYAGCGGMSTGLCLGAAVSGVNLTPSWAVDFNRFACQSLRENHPTSQVRNETAENFLMVLKEWLKLCMKYSLLGTKRLEAQHSLVINDKEDEGDDDAPTPSDVFEVEKLLEITYGDPNKKNEIGLYFKVRWKGYGPEDDTWEPLTGLMECPERVQEFVTRGYHESILPLPGDVDVICGGPPCQGISGFNRFRNKAEPLKDEKNHQVVVFMDIVEFLKPRYVLMENVVDLLKFSKGFLGRYAIGRLVSLDYQARLGLMAAGGYGIPQFRMRVFLWGALPTEVLPAYPLPTHQVVKRGVVPLEFERNTVAHDTADHQLHLKSAVILSDAIMDLPPVTNDESRDQIPYGNTPETDLQKYLRCSKQKLMGINASEASSPVLYDHLPYKLNQDDFDRVCRVPKRKGANFRDLGGLVFGNNNKVELDPSVERDLLNSGKPVVPDYALSWKDGLSTEPFGRLWWDETVPTVVTRAQPHNRVITHPEQDRVLSVRENARLQGFPDYYKLSGPVKERYIQIGNAVAVPVARALGHALAVAHRRIGGDHPLLELPSHLKI</sequence>
<feature type="active site" evidence="9">
    <location>
        <position position="594"/>
    </location>
</feature>
<dbReference type="InterPro" id="IPR043151">
    <property type="entry name" value="BAH_sf"/>
</dbReference>
<dbReference type="InterPro" id="IPR000953">
    <property type="entry name" value="Chromo/chromo_shadow_dom"/>
</dbReference>
<evidence type="ECO:0000259" key="12">
    <source>
        <dbReference type="PROSITE" id="PS51038"/>
    </source>
</evidence>
<dbReference type="Pfam" id="PF00145">
    <property type="entry name" value="DNA_methylase"/>
    <property type="match status" value="1"/>
</dbReference>
<evidence type="ECO:0000256" key="7">
    <source>
        <dbReference type="ARBA" id="ARBA00023242"/>
    </source>
</evidence>
<dbReference type="Gene3D" id="3.40.50.150">
    <property type="entry name" value="Vaccinia Virus protein VP39"/>
    <property type="match status" value="2"/>
</dbReference>
<evidence type="ECO:0000256" key="9">
    <source>
        <dbReference type="PROSITE-ProRule" id="PRU01016"/>
    </source>
</evidence>
<evidence type="ECO:0000256" key="10">
    <source>
        <dbReference type="SAM" id="MobiDB-lite"/>
    </source>
</evidence>
<gene>
    <name evidence="13" type="ORF">AQUCO_02800142v1</name>
</gene>
<keyword evidence="5 9" id="KW-0949">S-adenosyl-L-methionine</keyword>
<dbReference type="SMART" id="SM00439">
    <property type="entry name" value="BAH"/>
    <property type="match status" value="1"/>
</dbReference>
<dbReference type="OrthoDB" id="5376140at2759"/>
<evidence type="ECO:0000259" key="11">
    <source>
        <dbReference type="PROSITE" id="PS50013"/>
    </source>
</evidence>
<dbReference type="GO" id="GO:0003677">
    <property type="term" value="F:DNA binding"/>
    <property type="evidence" value="ECO:0007669"/>
    <property type="project" value="UniProtKB-KW"/>
</dbReference>
<dbReference type="PROSITE" id="PS51679">
    <property type="entry name" value="SAM_MT_C5"/>
    <property type="match status" value="1"/>
</dbReference>
<dbReference type="Gene3D" id="2.30.30.490">
    <property type="match status" value="1"/>
</dbReference>
<dbReference type="PRINTS" id="PR00105">
    <property type="entry name" value="C5METTRFRASE"/>
</dbReference>
<proteinExistence type="inferred from homology"/>
<dbReference type="InterPro" id="IPR023780">
    <property type="entry name" value="Chromo_domain"/>
</dbReference>
<organism evidence="13 14">
    <name type="scientific">Aquilegia coerulea</name>
    <name type="common">Rocky mountain columbine</name>
    <dbReference type="NCBI Taxonomy" id="218851"/>
    <lineage>
        <taxon>Eukaryota</taxon>
        <taxon>Viridiplantae</taxon>
        <taxon>Streptophyta</taxon>
        <taxon>Embryophyta</taxon>
        <taxon>Tracheophyta</taxon>
        <taxon>Spermatophyta</taxon>
        <taxon>Magnoliopsida</taxon>
        <taxon>Ranunculales</taxon>
        <taxon>Ranunculaceae</taxon>
        <taxon>Thalictroideae</taxon>
        <taxon>Aquilegia</taxon>
    </lineage>
</organism>
<feature type="domain" description="BAH" evidence="12">
    <location>
        <begin position="256"/>
        <end position="377"/>
    </location>
</feature>
<dbReference type="InterPro" id="IPR023779">
    <property type="entry name" value="Chromodomain_CS"/>
</dbReference>
<dbReference type="STRING" id="218851.A0A2G5D420"/>
<dbReference type="SUPFAM" id="SSF54160">
    <property type="entry name" value="Chromo domain-like"/>
    <property type="match status" value="1"/>
</dbReference>
<keyword evidence="3 9" id="KW-0489">Methyltransferase</keyword>
<dbReference type="InterPro" id="IPR050390">
    <property type="entry name" value="C5-Methyltransferase"/>
</dbReference>
<dbReference type="PANTHER" id="PTHR10629:SF50">
    <property type="entry name" value="DNA (CYTOSINE-5)-METHYLTRANSFERASE CMT3"/>
    <property type="match status" value="1"/>
</dbReference>
<feature type="compositionally biased region" description="Low complexity" evidence="10">
    <location>
        <begin position="45"/>
        <end position="64"/>
    </location>
</feature>
<dbReference type="PROSITE" id="PS50013">
    <property type="entry name" value="CHROMO_2"/>
    <property type="match status" value="1"/>
</dbReference>
<keyword evidence="14" id="KW-1185">Reference proteome</keyword>
<evidence type="ECO:0000313" key="14">
    <source>
        <dbReference type="Proteomes" id="UP000230069"/>
    </source>
</evidence>
<evidence type="ECO:0000256" key="1">
    <source>
        <dbReference type="ARBA" id="ARBA00004123"/>
    </source>
</evidence>
<dbReference type="Pfam" id="PF01426">
    <property type="entry name" value="BAH"/>
    <property type="match status" value="1"/>
</dbReference>
<dbReference type="InParanoid" id="A0A2G5D420"/>
<evidence type="ECO:0000313" key="13">
    <source>
        <dbReference type="EMBL" id="PIA38261.1"/>
    </source>
</evidence>
<feature type="domain" description="Chromo" evidence="11">
    <location>
        <begin position="516"/>
        <end position="569"/>
    </location>
</feature>
<dbReference type="Proteomes" id="UP000230069">
    <property type="component" value="Unassembled WGS sequence"/>
</dbReference>
<comment type="subcellular location">
    <subcellularLocation>
        <location evidence="1">Nucleus</location>
    </subcellularLocation>
</comment>
<dbReference type="InterPro" id="IPR029063">
    <property type="entry name" value="SAM-dependent_MTases_sf"/>
</dbReference>
<reference evidence="13 14" key="1">
    <citation type="submission" date="2017-09" db="EMBL/GenBank/DDBJ databases">
        <title>WGS assembly of Aquilegia coerulea Goldsmith.</title>
        <authorList>
            <person name="Hodges S."/>
            <person name="Kramer E."/>
            <person name="Nordborg M."/>
            <person name="Tomkins J."/>
            <person name="Borevitz J."/>
            <person name="Derieg N."/>
            <person name="Yan J."/>
            <person name="Mihaltcheva S."/>
            <person name="Hayes R.D."/>
            <person name="Rokhsar D."/>
        </authorList>
    </citation>
    <scope>NUCLEOTIDE SEQUENCE [LARGE SCALE GENOMIC DNA]</scope>
    <source>
        <strain evidence="14">cv. Goldsmith</strain>
    </source>
</reference>
<dbReference type="EMBL" id="KZ305045">
    <property type="protein sequence ID" value="PIA38261.1"/>
    <property type="molecule type" value="Genomic_DNA"/>
</dbReference>
<dbReference type="GO" id="GO:0003886">
    <property type="term" value="F:DNA (cytosine-5-)-methyltransferase activity"/>
    <property type="evidence" value="ECO:0007669"/>
    <property type="project" value="UniProtKB-EC"/>
</dbReference>
<evidence type="ECO:0000256" key="6">
    <source>
        <dbReference type="ARBA" id="ARBA00023125"/>
    </source>
</evidence>
<evidence type="ECO:0000256" key="8">
    <source>
        <dbReference type="ARBA" id="ARBA00047422"/>
    </source>
</evidence>
<dbReference type="InterPro" id="IPR001525">
    <property type="entry name" value="C5_MeTfrase"/>
</dbReference>
<dbReference type="InterPro" id="IPR018117">
    <property type="entry name" value="C5_DNA_meth_AS"/>
</dbReference>
<feature type="region of interest" description="Disordered" evidence="10">
    <location>
        <begin position="119"/>
        <end position="146"/>
    </location>
</feature>
<evidence type="ECO:0000256" key="2">
    <source>
        <dbReference type="ARBA" id="ARBA00011975"/>
    </source>
</evidence>
<dbReference type="GO" id="GO:0044027">
    <property type="term" value="P:negative regulation of gene expression via chromosomal CpG island methylation"/>
    <property type="evidence" value="ECO:0007669"/>
    <property type="project" value="TreeGrafter"/>
</dbReference>
<protein>
    <recommendedName>
        <fullName evidence="2">DNA (cytosine-5-)-methyltransferase</fullName>
        <ecNumber evidence="2">2.1.1.37</ecNumber>
    </recommendedName>
</protein>
<dbReference type="SMART" id="SM00298">
    <property type="entry name" value="CHROMO"/>
    <property type="match status" value="1"/>
</dbReference>
<comment type="similarity">
    <text evidence="9">Belongs to the class I-like SAM-binding methyltransferase superfamily. C5-methyltransferase family.</text>
</comment>
<dbReference type="PANTHER" id="PTHR10629">
    <property type="entry name" value="CYTOSINE-SPECIFIC METHYLTRANSFERASE"/>
    <property type="match status" value="1"/>
</dbReference>
<dbReference type="FunFam" id="3.90.120.10:FF:000003">
    <property type="entry name" value="DNA (cytosine-5)-methyltransferase 1"/>
    <property type="match status" value="1"/>
</dbReference>